<feature type="domain" description="Tail specific protease" evidence="3">
    <location>
        <begin position="209"/>
        <end position="413"/>
    </location>
</feature>
<dbReference type="CDD" id="cd07561">
    <property type="entry name" value="Peptidase_S41_CPP_like"/>
    <property type="match status" value="1"/>
</dbReference>
<organism evidence="4 5">
    <name type="scientific">Sphingomonas donggukensis</name>
    <dbReference type="NCBI Taxonomy" id="2949093"/>
    <lineage>
        <taxon>Bacteria</taxon>
        <taxon>Pseudomonadati</taxon>
        <taxon>Pseudomonadota</taxon>
        <taxon>Alphaproteobacteria</taxon>
        <taxon>Sphingomonadales</taxon>
        <taxon>Sphingomonadaceae</taxon>
        <taxon>Sphingomonas</taxon>
    </lineage>
</organism>
<reference evidence="4" key="1">
    <citation type="submission" date="2022-05" db="EMBL/GenBank/DDBJ databases">
        <title>Sphingomonas sp. strain RMG20 Genome sequencing and assembly.</title>
        <authorList>
            <person name="Kim I."/>
        </authorList>
    </citation>
    <scope>NUCLEOTIDE SEQUENCE</scope>
    <source>
        <strain evidence="4">RMG20</strain>
    </source>
</reference>
<dbReference type="PANTHER" id="PTHR32060:SF30">
    <property type="entry name" value="CARBOXY-TERMINAL PROCESSING PROTEASE CTPA"/>
    <property type="match status" value="1"/>
</dbReference>
<dbReference type="InterPro" id="IPR036034">
    <property type="entry name" value="PDZ_sf"/>
</dbReference>
<dbReference type="Pfam" id="PF03572">
    <property type="entry name" value="Peptidase_S41"/>
    <property type="match status" value="1"/>
</dbReference>
<dbReference type="SUPFAM" id="SSF52096">
    <property type="entry name" value="ClpP/crotonase"/>
    <property type="match status" value="1"/>
</dbReference>
<dbReference type="Gene3D" id="2.30.42.10">
    <property type="match status" value="1"/>
</dbReference>
<dbReference type="Gene3D" id="3.30.750.170">
    <property type="match status" value="1"/>
</dbReference>
<dbReference type="InterPro" id="IPR005151">
    <property type="entry name" value="Tail-specific_protease"/>
</dbReference>
<dbReference type="PROSITE" id="PS51257">
    <property type="entry name" value="PROKAR_LIPOPROTEIN"/>
    <property type="match status" value="1"/>
</dbReference>
<feature type="region of interest" description="Disordered" evidence="1">
    <location>
        <begin position="26"/>
        <end position="51"/>
    </location>
</feature>
<gene>
    <name evidence="4" type="ORF">M9980_10900</name>
</gene>
<protein>
    <submittedName>
        <fullName evidence="4">S41 family peptidase</fullName>
    </submittedName>
</protein>
<accession>A0ABY4TRX4</accession>
<dbReference type="InterPro" id="IPR029045">
    <property type="entry name" value="ClpP/crotonase-like_dom_sf"/>
</dbReference>
<keyword evidence="2" id="KW-0732">Signal</keyword>
<evidence type="ECO:0000256" key="2">
    <source>
        <dbReference type="SAM" id="SignalP"/>
    </source>
</evidence>
<evidence type="ECO:0000313" key="5">
    <source>
        <dbReference type="Proteomes" id="UP001055580"/>
    </source>
</evidence>
<dbReference type="EMBL" id="CP098401">
    <property type="protein sequence ID" value="URW75063.1"/>
    <property type="molecule type" value="Genomic_DNA"/>
</dbReference>
<feature type="chain" id="PRO_5047390257" evidence="2">
    <location>
        <begin position="25"/>
        <end position="488"/>
    </location>
</feature>
<evidence type="ECO:0000313" key="4">
    <source>
        <dbReference type="EMBL" id="URW75063.1"/>
    </source>
</evidence>
<keyword evidence="5" id="KW-1185">Reference proteome</keyword>
<dbReference type="RefSeq" id="WP_250750604.1">
    <property type="nucleotide sequence ID" value="NZ_CP098401.1"/>
</dbReference>
<dbReference type="Gene3D" id="3.90.226.10">
    <property type="entry name" value="2-enoyl-CoA Hydratase, Chain A, domain 1"/>
    <property type="match status" value="1"/>
</dbReference>
<name>A0ABY4TRX4_9SPHN</name>
<dbReference type="PANTHER" id="PTHR32060">
    <property type="entry name" value="TAIL-SPECIFIC PROTEASE"/>
    <property type="match status" value="1"/>
</dbReference>
<feature type="compositionally biased region" description="Low complexity" evidence="1">
    <location>
        <begin position="29"/>
        <end position="51"/>
    </location>
</feature>
<feature type="signal peptide" evidence="2">
    <location>
        <begin position="1"/>
        <end position="24"/>
    </location>
</feature>
<dbReference type="Proteomes" id="UP001055580">
    <property type="component" value="Chromosome"/>
</dbReference>
<dbReference type="SMART" id="SM00245">
    <property type="entry name" value="TSPc"/>
    <property type="match status" value="1"/>
</dbReference>
<evidence type="ECO:0000256" key="1">
    <source>
        <dbReference type="SAM" id="MobiDB-lite"/>
    </source>
</evidence>
<sequence>MKRRPSTALVALAALLSACGGGSGGGTVGSTAGTSTPTPTSSTPTPTTTAGCSLRERQDWAAAQLREWYLFPELLPASLDPTPYTSVDTYIDALTATARAQRKDRYFTYLTSIAAENAYYASGQTAGFGFRLTTNTAQRRVFVAESFEGTSALAAGIDRGTEILAIGTSESSLRTVSDIIAAEGSNGVTNALGPNTAGTARVLRVTDAAGTRNVTIAKTDYELTPVSSRYGAKILDDGGKKVGYVNLRTFISTADPGLRAAFAQFRAAGVTEVVVDLRYNGGGLVSIAQLFGDLLGAGRSTSDVFSYTTFNAAKSANNETRNFMTQPQAIAATKIAFIGTGGTASASELVMNAYIPYLHANAALIGTNTYGKPVGQIAIDRASCDDRLRVIAFATQNAARQGNYFDGLATVMEKTCAAGDDVTYPLGDARESSVKAALDFLAGRSCTSIATASATSALRADEPALLERRELLTPERPNTAQREVPGLF</sequence>
<evidence type="ECO:0000259" key="3">
    <source>
        <dbReference type="SMART" id="SM00245"/>
    </source>
</evidence>
<proteinExistence type="predicted"/>